<dbReference type="EC" id="3.4.24.-" evidence="9"/>
<dbReference type="CDD" id="cd09607">
    <property type="entry name" value="M3B_PepF"/>
    <property type="match status" value="1"/>
</dbReference>
<reference evidence="9 10" key="1">
    <citation type="submission" date="2018-03" db="EMBL/GenBank/DDBJ databases">
        <title>Genome sequence of Clostridium vincentii DSM 10228.</title>
        <authorList>
            <person name="Poehlein A."/>
            <person name="Daniel R."/>
        </authorList>
    </citation>
    <scope>NUCLEOTIDE SEQUENCE [LARGE SCALE GENOMIC DNA]</scope>
    <source>
        <strain evidence="9 10">DSM 10228</strain>
    </source>
</reference>
<evidence type="ECO:0000256" key="2">
    <source>
        <dbReference type="ARBA" id="ARBA00022723"/>
    </source>
</evidence>
<keyword evidence="5 6" id="KW-0482">Metalloprotease</keyword>
<dbReference type="AlphaFoldDB" id="A0A2T0BBH2"/>
<name>A0A2T0BBH2_9CLOT</name>
<evidence type="ECO:0000256" key="5">
    <source>
        <dbReference type="ARBA" id="ARBA00023049"/>
    </source>
</evidence>
<keyword evidence="1 6" id="KW-0645">Protease</keyword>
<dbReference type="NCBIfam" id="TIGR02290">
    <property type="entry name" value="M3_fam_3"/>
    <property type="match status" value="1"/>
</dbReference>
<organism evidence="9 10">
    <name type="scientific">Clostridium vincentii</name>
    <dbReference type="NCBI Taxonomy" id="52704"/>
    <lineage>
        <taxon>Bacteria</taxon>
        <taxon>Bacillati</taxon>
        <taxon>Bacillota</taxon>
        <taxon>Clostridia</taxon>
        <taxon>Eubacteriales</taxon>
        <taxon>Clostridiaceae</taxon>
        <taxon>Clostridium</taxon>
    </lineage>
</organism>
<evidence type="ECO:0000259" key="7">
    <source>
        <dbReference type="Pfam" id="PF01432"/>
    </source>
</evidence>
<dbReference type="Pfam" id="PF01432">
    <property type="entry name" value="Peptidase_M3"/>
    <property type="match status" value="1"/>
</dbReference>
<comment type="caution">
    <text evidence="9">The sequence shown here is derived from an EMBL/GenBank/DDBJ whole genome shotgun (WGS) entry which is preliminary data.</text>
</comment>
<dbReference type="InterPro" id="IPR034006">
    <property type="entry name" value="M3B_PepF_2"/>
</dbReference>
<feature type="domain" description="Oligopeptidase F N-terminal" evidence="8">
    <location>
        <begin position="115"/>
        <end position="173"/>
    </location>
</feature>
<protein>
    <submittedName>
        <fullName evidence="9">Oligoendopeptidase F, plasmid</fullName>
        <ecNumber evidence="9">3.4.24.-</ecNumber>
    </submittedName>
</protein>
<evidence type="ECO:0000256" key="3">
    <source>
        <dbReference type="ARBA" id="ARBA00022801"/>
    </source>
</evidence>
<evidence type="ECO:0000256" key="4">
    <source>
        <dbReference type="ARBA" id="ARBA00022833"/>
    </source>
</evidence>
<keyword evidence="3 6" id="KW-0378">Hydrolase</keyword>
<dbReference type="Pfam" id="PF08439">
    <property type="entry name" value="Peptidase_M3_N"/>
    <property type="match status" value="1"/>
</dbReference>
<dbReference type="InterPro" id="IPR042088">
    <property type="entry name" value="OligoPept_F_C"/>
</dbReference>
<dbReference type="GO" id="GO:0004222">
    <property type="term" value="F:metalloendopeptidase activity"/>
    <property type="evidence" value="ECO:0007669"/>
    <property type="project" value="InterPro"/>
</dbReference>
<dbReference type="PANTHER" id="PTHR34217:SF1">
    <property type="entry name" value="CARBOXYPEPTIDASE 1"/>
    <property type="match status" value="1"/>
</dbReference>
<keyword evidence="4 6" id="KW-0862">Zinc</keyword>
<evidence type="ECO:0000313" key="10">
    <source>
        <dbReference type="Proteomes" id="UP000239471"/>
    </source>
</evidence>
<dbReference type="GO" id="GO:0006508">
    <property type="term" value="P:proteolysis"/>
    <property type="evidence" value="ECO:0007669"/>
    <property type="project" value="UniProtKB-KW"/>
</dbReference>
<evidence type="ECO:0000313" key="9">
    <source>
        <dbReference type="EMBL" id="PRR81183.1"/>
    </source>
</evidence>
<dbReference type="RefSeq" id="WP_106060607.1">
    <property type="nucleotide sequence ID" value="NZ_PVXQ01000034.1"/>
</dbReference>
<comment type="similarity">
    <text evidence="6">Belongs to the peptidase M3 family.</text>
</comment>
<dbReference type="OrthoDB" id="9769691at2"/>
<dbReference type="EMBL" id="PVXQ01000034">
    <property type="protein sequence ID" value="PRR81183.1"/>
    <property type="molecule type" value="Genomic_DNA"/>
</dbReference>
<dbReference type="Gene3D" id="1.20.140.70">
    <property type="entry name" value="Oligopeptidase f, N-terminal domain"/>
    <property type="match status" value="1"/>
</dbReference>
<feature type="domain" description="Peptidase M3A/M3B catalytic" evidence="7">
    <location>
        <begin position="195"/>
        <end position="573"/>
    </location>
</feature>
<dbReference type="Gene3D" id="1.10.1370.20">
    <property type="entry name" value="Oligoendopeptidase f, C-terminal domain"/>
    <property type="match status" value="1"/>
</dbReference>
<accession>A0A2T0BBH2</accession>
<dbReference type="GO" id="GO:0046872">
    <property type="term" value="F:metal ion binding"/>
    <property type="evidence" value="ECO:0007669"/>
    <property type="project" value="UniProtKB-UniRule"/>
</dbReference>
<dbReference type="SUPFAM" id="SSF55486">
    <property type="entry name" value="Metalloproteases ('zincins'), catalytic domain"/>
    <property type="match status" value="1"/>
</dbReference>
<dbReference type="PANTHER" id="PTHR34217">
    <property type="entry name" value="METAL-DEPENDENT CARBOXYPEPTIDASE"/>
    <property type="match status" value="1"/>
</dbReference>
<evidence type="ECO:0000256" key="6">
    <source>
        <dbReference type="RuleBase" id="RU003435"/>
    </source>
</evidence>
<dbReference type="InterPro" id="IPR001333">
    <property type="entry name" value="Peptidase_M32_Taq"/>
</dbReference>
<sequence>MDLTWNLDTLYTSFKSEKFKGDVELLNQNIANLNDWATKKMKDTNNAASKIQEFLKLYNKYKSLYCCLYSYAELTSCSDSSNIEAMNVLDDIEYKNSLVTDSYVKFNNWLNSLNNIDELIDTSPTLIEHRFYLKELLLQSKYLLSENEESLIAKMQSTGSKAWQRLYMELISTILVDIDIEGKPKEISLSELRNMAYEKNESLRKTAYYAEADAYKSISKASAACLNGISGEALTIYDMRGYKSPLEKVLMGSRMDYETLNAMFSSIKESLPMFHKYYRKKAEILGHKVKLPFYDIFAPMGDASTKISYLDASDLIVSSFKTFSQELANFAKKVFDSRWIDAEPRTGKCNYGLAVDIFPIKESRIIANFNGNFSDVVVLAHEIGHAYHSYCLRNEKMLNTDYPTPIAETASIFCETIVNNALLNIVPLNEGFSILEKSISDAGYYIVDFYARYIFENKLFERRKLGQLSVEELNELMLNCMEEAYGDSIDFETIHPYMWMDKIGYFMTDNEFLNFPYSFGVLFSKGLYAEYIKNGEAFVSQYNNFLSATSKNNIVDSAKIIDIDVHSIDFWKNALNLIQKDIDAFISRV</sequence>
<comment type="cofactor">
    <cofactor evidence="6">
        <name>Zn(2+)</name>
        <dbReference type="ChEBI" id="CHEBI:29105"/>
    </cofactor>
    <text evidence="6">Binds 1 zinc ion.</text>
</comment>
<keyword evidence="2 6" id="KW-0479">Metal-binding</keyword>
<evidence type="ECO:0000259" key="8">
    <source>
        <dbReference type="Pfam" id="PF08439"/>
    </source>
</evidence>
<dbReference type="InterPro" id="IPR001567">
    <property type="entry name" value="Pept_M3A_M3B_dom"/>
</dbReference>
<dbReference type="InterPro" id="IPR011977">
    <property type="entry name" value="Pept_M3B_clade3"/>
</dbReference>
<evidence type="ECO:0000256" key="1">
    <source>
        <dbReference type="ARBA" id="ARBA00022670"/>
    </source>
</evidence>
<dbReference type="Proteomes" id="UP000239471">
    <property type="component" value="Unassembled WGS sequence"/>
</dbReference>
<dbReference type="InterPro" id="IPR013647">
    <property type="entry name" value="OligopepF_N_dom"/>
</dbReference>
<proteinExistence type="inferred from homology"/>
<keyword evidence="10" id="KW-1185">Reference proteome</keyword>
<dbReference type="GO" id="GO:0004181">
    <property type="term" value="F:metallocarboxypeptidase activity"/>
    <property type="evidence" value="ECO:0007669"/>
    <property type="project" value="InterPro"/>
</dbReference>
<gene>
    <name evidence="9" type="primary">pepF1_3</name>
    <name evidence="9" type="ORF">CLVI_26870</name>
</gene>